<name>A0A7T3KWC8_9EURY</name>
<keyword evidence="3" id="KW-0479">Metal-binding</keyword>
<keyword evidence="3" id="KW-0408">Iron</keyword>
<dbReference type="GO" id="GO:0005506">
    <property type="term" value="F:iron ion binding"/>
    <property type="evidence" value="ECO:0007669"/>
    <property type="project" value="InterPro"/>
</dbReference>
<evidence type="ECO:0000256" key="1">
    <source>
        <dbReference type="ARBA" id="ARBA00001971"/>
    </source>
</evidence>
<dbReference type="Proteomes" id="UP000595001">
    <property type="component" value="Chromosome"/>
</dbReference>
<dbReference type="GO" id="GO:0016705">
    <property type="term" value="F:oxidoreductase activity, acting on paired donors, with incorporation or reduction of molecular oxygen"/>
    <property type="evidence" value="ECO:0007669"/>
    <property type="project" value="InterPro"/>
</dbReference>
<comment type="similarity">
    <text evidence="2 3">Belongs to the cytochrome P450 family.</text>
</comment>
<dbReference type="Pfam" id="PF00067">
    <property type="entry name" value="p450"/>
    <property type="match status" value="1"/>
</dbReference>
<dbReference type="InterPro" id="IPR036396">
    <property type="entry name" value="Cyt_P450_sf"/>
</dbReference>
<dbReference type="PRINTS" id="PR00463">
    <property type="entry name" value="EP450I"/>
</dbReference>
<dbReference type="InterPro" id="IPR002401">
    <property type="entry name" value="Cyt_P450_E_grp-I"/>
</dbReference>
<evidence type="ECO:0000256" key="2">
    <source>
        <dbReference type="ARBA" id="ARBA00010617"/>
    </source>
</evidence>
<dbReference type="InterPro" id="IPR017972">
    <property type="entry name" value="Cyt_P450_CS"/>
</dbReference>
<dbReference type="PANTHER" id="PTHR24305">
    <property type="entry name" value="CYTOCHROME P450"/>
    <property type="match status" value="1"/>
</dbReference>
<dbReference type="OrthoDB" id="9881at2157"/>
<organism evidence="4 5">
    <name type="scientific">Halosimplex litoreum</name>
    <dbReference type="NCBI Taxonomy" id="1198301"/>
    <lineage>
        <taxon>Archaea</taxon>
        <taxon>Methanobacteriati</taxon>
        <taxon>Methanobacteriota</taxon>
        <taxon>Stenosarchaea group</taxon>
        <taxon>Halobacteria</taxon>
        <taxon>Halobacteriales</taxon>
        <taxon>Haloarculaceae</taxon>
        <taxon>Halosimplex</taxon>
    </lineage>
</organism>
<dbReference type="GO" id="GO:0020037">
    <property type="term" value="F:heme binding"/>
    <property type="evidence" value="ECO:0007669"/>
    <property type="project" value="InterPro"/>
</dbReference>
<dbReference type="GeneID" id="60587853"/>
<evidence type="ECO:0000313" key="5">
    <source>
        <dbReference type="Proteomes" id="UP000595001"/>
    </source>
</evidence>
<dbReference type="SUPFAM" id="SSF48264">
    <property type="entry name" value="Cytochrome P450"/>
    <property type="match status" value="1"/>
</dbReference>
<dbReference type="RefSeq" id="WP_198062789.1">
    <property type="nucleotide sequence ID" value="NZ_CP065856.1"/>
</dbReference>
<dbReference type="GO" id="GO:0004497">
    <property type="term" value="F:monooxygenase activity"/>
    <property type="evidence" value="ECO:0007669"/>
    <property type="project" value="UniProtKB-KW"/>
</dbReference>
<dbReference type="Gene3D" id="1.10.630.10">
    <property type="entry name" value="Cytochrome P450"/>
    <property type="match status" value="1"/>
</dbReference>
<accession>A0A7T3KWC8</accession>
<dbReference type="AlphaFoldDB" id="A0A7T3KWC8"/>
<keyword evidence="3" id="KW-0560">Oxidoreductase</keyword>
<keyword evidence="3" id="KW-0503">Monooxygenase</keyword>
<dbReference type="KEGG" id="hlt:I7X12_05130"/>
<dbReference type="PROSITE" id="PS00086">
    <property type="entry name" value="CYTOCHROME_P450"/>
    <property type="match status" value="1"/>
</dbReference>
<dbReference type="EMBL" id="CP065856">
    <property type="protein sequence ID" value="QPV64014.1"/>
    <property type="molecule type" value="Genomic_DNA"/>
</dbReference>
<keyword evidence="5" id="KW-1185">Reference proteome</keyword>
<evidence type="ECO:0000313" key="4">
    <source>
        <dbReference type="EMBL" id="QPV64014.1"/>
    </source>
</evidence>
<dbReference type="PRINTS" id="PR00385">
    <property type="entry name" value="P450"/>
</dbReference>
<sequence>MSETAGGPPTPDGVPVLGNGWAFARDPVGALSSWGNLGDIVRIEMPGREMYVVYAPSAIARVLRDDHDRFTIGPAQRELFSGVEDHAVTTTAGERWERLRRELAPAFSRERVRTYGDRMVAATERYAETWDVGERLDLTTEMRRLAVTILGDALLATDLRGQTDRAMAAADALVARANFRRPGLALPGWVPTPTDWRFDRAVGALDDQVEALLADRRGSDANDACAVLLAAHERGALSMAEVRHNVVAFLLAGHESPAAALSLALWLLDEHPEAATAVRDEYDAVADGDGLDGADFAALPETRAVVRETLRLYPPTTGVNRQAGEPVTLAGYDLPAGSQILMPQRPVHRDERFWDDPGSFDPGRWSRDVERPDFAYFPFSGGPRRCIGDEFARRELVLALATLVGRVEMEVHMDGPLAFTPSIQLRPTTDIHATVRPRP</sequence>
<reference evidence="4 5" key="1">
    <citation type="submission" date="2020-12" db="EMBL/GenBank/DDBJ databases">
        <title>Halosimplex halophilum sp. nov. and Halosimplex salinum sp. nov., two new members of the genus Halosimplex.</title>
        <authorList>
            <person name="Cui H.L."/>
        </authorList>
    </citation>
    <scope>NUCLEOTIDE SEQUENCE [LARGE SCALE GENOMIC DNA]</scope>
    <source>
        <strain evidence="4 5">YGH94</strain>
    </source>
</reference>
<dbReference type="PANTHER" id="PTHR24305:SF166">
    <property type="entry name" value="CYTOCHROME P450 12A4, MITOCHONDRIAL-RELATED"/>
    <property type="match status" value="1"/>
</dbReference>
<gene>
    <name evidence="4" type="ORF">I7X12_05130</name>
</gene>
<evidence type="ECO:0000256" key="3">
    <source>
        <dbReference type="RuleBase" id="RU000461"/>
    </source>
</evidence>
<dbReference type="InterPro" id="IPR050121">
    <property type="entry name" value="Cytochrome_P450_monoxygenase"/>
</dbReference>
<dbReference type="InterPro" id="IPR001128">
    <property type="entry name" value="Cyt_P450"/>
</dbReference>
<proteinExistence type="inferred from homology"/>
<keyword evidence="3" id="KW-0349">Heme</keyword>
<protein>
    <submittedName>
        <fullName evidence="4">Cytochrome P450</fullName>
    </submittedName>
</protein>
<comment type="cofactor">
    <cofactor evidence="1">
        <name>heme</name>
        <dbReference type="ChEBI" id="CHEBI:30413"/>
    </cofactor>
</comment>